<comment type="caution">
    <text evidence="1">The sequence shown here is derived from an EMBL/GenBank/DDBJ whole genome shotgun (WGS) entry which is preliminary data.</text>
</comment>
<name>A0ABR2Z5Q4_9AGAR</name>
<dbReference type="EMBL" id="JBBXMP010000884">
    <property type="protein sequence ID" value="KAL0056846.1"/>
    <property type="molecule type" value="Genomic_DNA"/>
</dbReference>
<evidence type="ECO:0000313" key="2">
    <source>
        <dbReference type="Proteomes" id="UP001437256"/>
    </source>
</evidence>
<sequence length="103" mass="11671">MLQMKSVCVGFHTSAHLCSAFINILDRVDVTEKENNLGGLHAAKWDLLKDCKKVLDQYLSRENVPTLCDALLSFGRIIHQWMEIQKDLPHLKNAIEAGIVKIK</sequence>
<evidence type="ECO:0000313" key="1">
    <source>
        <dbReference type="EMBL" id="KAL0056846.1"/>
    </source>
</evidence>
<accession>A0ABR2Z5Q4</accession>
<reference evidence="1 2" key="1">
    <citation type="submission" date="2024-05" db="EMBL/GenBank/DDBJ databases">
        <title>A draft genome resource for the thread blight pathogen Marasmius tenuissimus strain MS-2.</title>
        <authorList>
            <person name="Yulfo-Soto G.E."/>
            <person name="Baruah I.K."/>
            <person name="Amoako-Attah I."/>
            <person name="Bukari Y."/>
            <person name="Meinhardt L.W."/>
            <person name="Bailey B.A."/>
            <person name="Cohen S.P."/>
        </authorList>
    </citation>
    <scope>NUCLEOTIDE SEQUENCE [LARGE SCALE GENOMIC DNA]</scope>
    <source>
        <strain evidence="1 2">MS-2</strain>
    </source>
</reference>
<keyword evidence="2" id="KW-1185">Reference proteome</keyword>
<gene>
    <name evidence="1" type="ORF">AAF712_016541</name>
</gene>
<proteinExistence type="predicted"/>
<organism evidence="1 2">
    <name type="scientific">Marasmius tenuissimus</name>
    <dbReference type="NCBI Taxonomy" id="585030"/>
    <lineage>
        <taxon>Eukaryota</taxon>
        <taxon>Fungi</taxon>
        <taxon>Dikarya</taxon>
        <taxon>Basidiomycota</taxon>
        <taxon>Agaricomycotina</taxon>
        <taxon>Agaricomycetes</taxon>
        <taxon>Agaricomycetidae</taxon>
        <taxon>Agaricales</taxon>
        <taxon>Marasmiineae</taxon>
        <taxon>Marasmiaceae</taxon>
        <taxon>Marasmius</taxon>
    </lineage>
</organism>
<protein>
    <submittedName>
        <fullName evidence="1">Uncharacterized protein</fullName>
    </submittedName>
</protein>
<dbReference type="Proteomes" id="UP001437256">
    <property type="component" value="Unassembled WGS sequence"/>
</dbReference>